<dbReference type="Gramene" id="OMERI04G25340.1">
    <property type="protein sequence ID" value="OMERI04G25340.1"/>
    <property type="gene ID" value="OMERI04G25340"/>
</dbReference>
<proteinExistence type="predicted"/>
<name>A0A0E0DKB6_9ORYZ</name>
<keyword evidence="2" id="KW-1185">Reference proteome</keyword>
<evidence type="ECO:0000313" key="1">
    <source>
        <dbReference type="EnsemblPlants" id="OMERI04G25340.1"/>
    </source>
</evidence>
<reference evidence="1" key="2">
    <citation type="submission" date="2018-05" db="EMBL/GenBank/DDBJ databases">
        <title>OmerRS3 (Oryza meridionalis Reference Sequence Version 3).</title>
        <authorList>
            <person name="Zhang J."/>
            <person name="Kudrna D."/>
            <person name="Lee S."/>
            <person name="Talag J."/>
            <person name="Welchert J."/>
            <person name="Wing R.A."/>
        </authorList>
    </citation>
    <scope>NUCLEOTIDE SEQUENCE [LARGE SCALE GENOMIC DNA]</scope>
    <source>
        <strain evidence="1">cv. OR44</strain>
    </source>
</reference>
<accession>A0A0E0DKB6</accession>
<dbReference type="Proteomes" id="UP000008021">
    <property type="component" value="Chromosome 4"/>
</dbReference>
<dbReference type="AlphaFoldDB" id="A0A0E0DKB6"/>
<evidence type="ECO:0000313" key="2">
    <source>
        <dbReference type="Proteomes" id="UP000008021"/>
    </source>
</evidence>
<dbReference type="HOGENOM" id="CLU_1889067_0_0_1"/>
<organism evidence="1">
    <name type="scientific">Oryza meridionalis</name>
    <dbReference type="NCBI Taxonomy" id="40149"/>
    <lineage>
        <taxon>Eukaryota</taxon>
        <taxon>Viridiplantae</taxon>
        <taxon>Streptophyta</taxon>
        <taxon>Embryophyta</taxon>
        <taxon>Tracheophyta</taxon>
        <taxon>Spermatophyta</taxon>
        <taxon>Magnoliopsida</taxon>
        <taxon>Liliopsida</taxon>
        <taxon>Poales</taxon>
        <taxon>Poaceae</taxon>
        <taxon>BOP clade</taxon>
        <taxon>Oryzoideae</taxon>
        <taxon>Oryzeae</taxon>
        <taxon>Oryzinae</taxon>
        <taxon>Oryza</taxon>
    </lineage>
</organism>
<sequence>MADFVTVAMPTALATEQIIDAAGADADKKLRRALVGGGARPRPFQVAGRRVRPQQGALRRLLRGPARRCRVRRGGGGRRLLALCFPERPAARSREAGRMVLRRANRCRRQTWRFRRAQVINPAADELVACLFLPV</sequence>
<reference evidence="1" key="1">
    <citation type="submission" date="2015-04" db="UniProtKB">
        <authorList>
            <consortium name="EnsemblPlants"/>
        </authorList>
    </citation>
    <scope>IDENTIFICATION</scope>
</reference>
<dbReference type="EnsemblPlants" id="OMERI04G25340.1">
    <property type="protein sequence ID" value="OMERI04G25340.1"/>
    <property type="gene ID" value="OMERI04G25340"/>
</dbReference>
<dbReference type="eggNOG" id="ENOG502R59S">
    <property type="taxonomic scope" value="Eukaryota"/>
</dbReference>
<protein>
    <submittedName>
        <fullName evidence="1">Uncharacterized protein</fullName>
    </submittedName>
</protein>